<comment type="subcellular location">
    <subcellularLocation>
        <location evidence="4 13">Cytoplasm</location>
    </subcellularLocation>
</comment>
<dbReference type="Proteomes" id="UP000683213">
    <property type="component" value="Unassembled WGS sequence"/>
</dbReference>
<accession>A0A7J4J0P5</accession>
<dbReference type="InterPro" id="IPR036397">
    <property type="entry name" value="RNaseH_sf"/>
</dbReference>
<dbReference type="Pfam" id="PF01351">
    <property type="entry name" value="RNase_HII"/>
    <property type="match status" value="1"/>
</dbReference>
<proteinExistence type="inferred from homology"/>
<dbReference type="GO" id="GO:0003723">
    <property type="term" value="F:RNA binding"/>
    <property type="evidence" value="ECO:0007669"/>
    <property type="project" value="UniProtKB-UniRule"/>
</dbReference>
<reference evidence="19" key="1">
    <citation type="journal article" date="2020" name="bioRxiv">
        <title>A rank-normalized archaeal taxonomy based on genome phylogeny resolves widespread incomplete and uneven classifications.</title>
        <authorList>
            <person name="Rinke C."/>
            <person name="Chuvochina M."/>
            <person name="Mussig A.J."/>
            <person name="Chaumeil P.-A."/>
            <person name="Waite D.W."/>
            <person name="Whitman W.B."/>
            <person name="Parks D.H."/>
            <person name="Hugenholtz P."/>
        </authorList>
    </citation>
    <scope>NUCLEOTIDE SEQUENCE [LARGE SCALE GENOMIC DNA]</scope>
</reference>
<name>A0A7J4J0P5_9ARCH</name>
<comment type="catalytic activity">
    <reaction evidence="1 13 14 15">
        <text>Endonucleolytic cleavage to 5'-phosphomonoester.</text>
        <dbReference type="EC" id="3.1.26.4"/>
    </reaction>
</comment>
<dbReference type="SUPFAM" id="SSF53098">
    <property type="entry name" value="Ribonuclease H-like"/>
    <property type="match status" value="1"/>
</dbReference>
<evidence type="ECO:0000256" key="4">
    <source>
        <dbReference type="ARBA" id="ARBA00004496"/>
    </source>
</evidence>
<evidence type="ECO:0000256" key="11">
    <source>
        <dbReference type="ARBA" id="ARBA00022759"/>
    </source>
</evidence>
<dbReference type="Gene3D" id="1.10.10.460">
    <property type="entry name" value="Ribonuclease hii. Domain 2"/>
    <property type="match status" value="1"/>
</dbReference>
<keyword evidence="11 13" id="KW-0255">Endonuclease</keyword>
<evidence type="ECO:0000256" key="1">
    <source>
        <dbReference type="ARBA" id="ARBA00000077"/>
    </source>
</evidence>
<dbReference type="EMBL" id="DUFG01000027">
    <property type="protein sequence ID" value="HIH08796.1"/>
    <property type="molecule type" value="Genomic_DNA"/>
</dbReference>
<feature type="binding site" evidence="13 14">
    <location>
        <position position="7"/>
    </location>
    <ligand>
        <name>a divalent metal cation</name>
        <dbReference type="ChEBI" id="CHEBI:60240"/>
    </ligand>
</feature>
<keyword evidence="9 13" id="KW-0540">Nuclease</keyword>
<evidence type="ECO:0000256" key="12">
    <source>
        <dbReference type="ARBA" id="ARBA00022801"/>
    </source>
</evidence>
<dbReference type="InterPro" id="IPR004649">
    <property type="entry name" value="RNase_H2_suA"/>
</dbReference>
<comment type="cofactor">
    <cofactor evidence="13 14">
        <name>Mn(2+)</name>
        <dbReference type="ChEBI" id="CHEBI:29035"/>
    </cofactor>
    <cofactor evidence="13 14">
        <name>Mg(2+)</name>
        <dbReference type="ChEBI" id="CHEBI:18420"/>
    </cofactor>
    <text evidence="13 14">Manganese or magnesium. Binds 1 divalent metal ion per monomer in the absence of substrate. May bind a second metal ion after substrate binding.</text>
</comment>
<evidence type="ECO:0000256" key="14">
    <source>
        <dbReference type="PROSITE-ProRule" id="PRU01319"/>
    </source>
</evidence>
<feature type="binding site" evidence="13 14">
    <location>
        <position position="8"/>
    </location>
    <ligand>
        <name>a divalent metal cation</name>
        <dbReference type="ChEBI" id="CHEBI:60240"/>
    </ligand>
</feature>
<keyword evidence="13" id="KW-0464">Manganese</keyword>
<keyword evidence="12 13" id="KW-0378">Hydrolase</keyword>
<dbReference type="PROSITE" id="PS51975">
    <property type="entry name" value="RNASE_H_2"/>
    <property type="match status" value="1"/>
</dbReference>
<evidence type="ECO:0000256" key="7">
    <source>
        <dbReference type="ARBA" id="ARBA00019179"/>
    </source>
</evidence>
<comment type="similarity">
    <text evidence="5 13 15">Belongs to the RNase HII family.</text>
</comment>
<evidence type="ECO:0000313" key="17">
    <source>
        <dbReference type="EMBL" id="HIH08796.1"/>
    </source>
</evidence>
<dbReference type="InterPro" id="IPR023160">
    <property type="entry name" value="RNase_HII_hlx-loop-hlx_cap_dom"/>
</dbReference>
<comment type="caution">
    <text evidence="17">The sequence shown here is derived from an EMBL/GenBank/DDBJ whole genome shotgun (WGS) entry which is preliminary data.</text>
</comment>
<dbReference type="NCBIfam" id="TIGR00729">
    <property type="entry name" value="ribonuclease HII"/>
    <property type="match status" value="1"/>
</dbReference>
<dbReference type="HAMAP" id="MF_00052_A">
    <property type="entry name" value="RNase_HII_A"/>
    <property type="match status" value="1"/>
</dbReference>
<evidence type="ECO:0000256" key="8">
    <source>
        <dbReference type="ARBA" id="ARBA00022490"/>
    </source>
</evidence>
<dbReference type="GO" id="GO:0005737">
    <property type="term" value="C:cytoplasm"/>
    <property type="evidence" value="ECO:0007669"/>
    <property type="project" value="UniProtKB-SubCell"/>
</dbReference>
<evidence type="ECO:0000256" key="10">
    <source>
        <dbReference type="ARBA" id="ARBA00022723"/>
    </source>
</evidence>
<dbReference type="InterPro" id="IPR012337">
    <property type="entry name" value="RNaseH-like_sf"/>
</dbReference>
<comment type="cofactor">
    <cofactor evidence="2">
        <name>Mg(2+)</name>
        <dbReference type="ChEBI" id="CHEBI:18420"/>
    </cofactor>
</comment>
<dbReference type="EMBL" id="JAGVWF010000060">
    <property type="protein sequence ID" value="MBS3059620.1"/>
    <property type="molecule type" value="Genomic_DNA"/>
</dbReference>
<dbReference type="InterPro" id="IPR020787">
    <property type="entry name" value="RNase_HII_arc"/>
</dbReference>
<dbReference type="CDD" id="cd07180">
    <property type="entry name" value="RNase_HII_archaea_like"/>
    <property type="match status" value="1"/>
</dbReference>
<evidence type="ECO:0000256" key="5">
    <source>
        <dbReference type="ARBA" id="ARBA00007383"/>
    </source>
</evidence>
<feature type="domain" description="RNase H type-2" evidence="16">
    <location>
        <begin position="1"/>
        <end position="212"/>
    </location>
</feature>
<dbReference type="InterPro" id="IPR024567">
    <property type="entry name" value="RNase_HII/HIII_dom"/>
</dbReference>
<reference evidence="18" key="2">
    <citation type="submission" date="2021-03" db="EMBL/GenBank/DDBJ databases">
        <authorList>
            <person name="Jaffe A."/>
        </authorList>
    </citation>
    <scope>NUCLEOTIDE SEQUENCE</scope>
    <source>
        <strain evidence="18">RIFCSPHIGHO2_01_FULL_GW2011_AR10_43_9</strain>
    </source>
</reference>
<comment type="function">
    <text evidence="3 13 15">Endonuclease that specifically degrades the RNA of RNA-DNA hybrids.</text>
</comment>
<gene>
    <name evidence="13 18" type="primary">rnhB</name>
    <name evidence="17" type="ORF">HA237_05515</name>
    <name evidence="18" type="ORF">J4224_04315</name>
</gene>
<keyword evidence="8 13" id="KW-0963">Cytoplasm</keyword>
<evidence type="ECO:0000256" key="3">
    <source>
        <dbReference type="ARBA" id="ARBA00004065"/>
    </source>
</evidence>
<protein>
    <recommendedName>
        <fullName evidence="7 13">Ribonuclease HII</fullName>
        <shortName evidence="13">RNase HII</shortName>
        <ecNumber evidence="6 13">3.1.26.4</ecNumber>
    </recommendedName>
</protein>
<dbReference type="GO" id="GO:0030145">
    <property type="term" value="F:manganese ion binding"/>
    <property type="evidence" value="ECO:0007669"/>
    <property type="project" value="UniProtKB-UniRule"/>
</dbReference>
<evidence type="ECO:0000313" key="19">
    <source>
        <dbReference type="Proteomes" id="UP000577419"/>
    </source>
</evidence>
<dbReference type="GO" id="GO:0043137">
    <property type="term" value="P:DNA replication, removal of RNA primer"/>
    <property type="evidence" value="ECO:0007669"/>
    <property type="project" value="TreeGrafter"/>
</dbReference>
<reference evidence="18" key="3">
    <citation type="submission" date="2021-05" db="EMBL/GenBank/DDBJ databases">
        <title>Protein family content uncovers lineage relationships and bacterial pathway maintenance mechanisms in DPANN archaea.</title>
        <authorList>
            <person name="Castelle C.J."/>
            <person name="Meheust R."/>
            <person name="Jaffe A.L."/>
            <person name="Seitz K."/>
            <person name="Gong X."/>
            <person name="Baker B.J."/>
            <person name="Banfield J.F."/>
        </authorList>
    </citation>
    <scope>NUCLEOTIDE SEQUENCE</scope>
    <source>
        <strain evidence="18">RIFCSPHIGHO2_01_FULL_GW2011_AR10_43_9</strain>
    </source>
</reference>
<evidence type="ECO:0000313" key="18">
    <source>
        <dbReference type="EMBL" id="MBS3059620.1"/>
    </source>
</evidence>
<dbReference type="EC" id="3.1.26.4" evidence="6 13"/>
<dbReference type="Gene3D" id="3.30.420.10">
    <property type="entry name" value="Ribonuclease H-like superfamily/Ribonuclease H"/>
    <property type="match status" value="1"/>
</dbReference>
<organism evidence="17 19">
    <name type="scientific">Candidatus Iainarchaeum sp</name>
    <dbReference type="NCBI Taxonomy" id="3101447"/>
    <lineage>
        <taxon>Archaea</taxon>
        <taxon>Candidatus Iainarchaeota</taxon>
        <taxon>Candidatus Iainarchaeia</taxon>
        <taxon>Candidatus Iainarchaeales</taxon>
        <taxon>Candidatus Iainarchaeaceae</taxon>
        <taxon>Candidatus Iainarchaeum</taxon>
    </lineage>
</organism>
<feature type="binding site" evidence="13 14">
    <location>
        <position position="107"/>
    </location>
    <ligand>
        <name>a divalent metal cation</name>
        <dbReference type="ChEBI" id="CHEBI:60240"/>
    </ligand>
</feature>
<evidence type="ECO:0000256" key="13">
    <source>
        <dbReference type="HAMAP-Rule" id="MF_00052"/>
    </source>
</evidence>
<dbReference type="GO" id="GO:0032299">
    <property type="term" value="C:ribonuclease H2 complex"/>
    <property type="evidence" value="ECO:0007669"/>
    <property type="project" value="TreeGrafter"/>
</dbReference>
<evidence type="ECO:0000256" key="6">
    <source>
        <dbReference type="ARBA" id="ARBA00012180"/>
    </source>
</evidence>
<dbReference type="PANTHER" id="PTHR10954">
    <property type="entry name" value="RIBONUCLEASE H2 SUBUNIT A"/>
    <property type="match status" value="1"/>
</dbReference>
<evidence type="ECO:0000259" key="16">
    <source>
        <dbReference type="PROSITE" id="PS51975"/>
    </source>
</evidence>
<sequence length="219" mass="25323">MLIAGIDEAGRGPCIGPLVISVACIEKRDEEKLIELGVKDSKLLSARERERQFRELKKILKEFRFVRIEAEEIDSLRDRKSLNEVEAMRVGELLEGLEEKPEVVYVDSPDVISSEFEKRIRKFISFNPIIRAEHKADQKYPVVSAASIVSKVERDSALKELEKDFGPLGSGYPHDEITIGFLRKYLHQNNSLPFIARKSWITNQRILEEKFQKKIVQWK</sequence>
<evidence type="ECO:0000256" key="9">
    <source>
        <dbReference type="ARBA" id="ARBA00022722"/>
    </source>
</evidence>
<dbReference type="PANTHER" id="PTHR10954:SF23">
    <property type="entry name" value="RIBONUCLEASE"/>
    <property type="match status" value="1"/>
</dbReference>
<evidence type="ECO:0000256" key="2">
    <source>
        <dbReference type="ARBA" id="ARBA00001946"/>
    </source>
</evidence>
<keyword evidence="10 13" id="KW-0479">Metal-binding</keyword>
<dbReference type="InterPro" id="IPR001352">
    <property type="entry name" value="RNase_HII/HIII"/>
</dbReference>
<dbReference type="GO" id="GO:0006298">
    <property type="term" value="P:mismatch repair"/>
    <property type="evidence" value="ECO:0007669"/>
    <property type="project" value="TreeGrafter"/>
</dbReference>
<dbReference type="GO" id="GO:0004523">
    <property type="term" value="F:RNA-DNA hybrid ribonuclease activity"/>
    <property type="evidence" value="ECO:0007669"/>
    <property type="project" value="UniProtKB-UniRule"/>
</dbReference>
<evidence type="ECO:0000256" key="15">
    <source>
        <dbReference type="RuleBase" id="RU003515"/>
    </source>
</evidence>
<dbReference type="Proteomes" id="UP000577419">
    <property type="component" value="Unassembled WGS sequence"/>
</dbReference>
<dbReference type="AlphaFoldDB" id="A0A7J4J0P5"/>